<comment type="caution">
    <text evidence="2">The sequence shown here is derived from an EMBL/GenBank/DDBJ whole genome shotgun (WGS) entry which is preliminary data.</text>
</comment>
<evidence type="ECO:0000256" key="1">
    <source>
        <dbReference type="SAM" id="MobiDB-lite"/>
    </source>
</evidence>
<accession>A0ABN7V9R6</accession>
<keyword evidence="3" id="KW-1185">Reference proteome</keyword>
<evidence type="ECO:0000313" key="3">
    <source>
        <dbReference type="Proteomes" id="UP000789901"/>
    </source>
</evidence>
<evidence type="ECO:0000313" key="2">
    <source>
        <dbReference type="EMBL" id="CAG8747840.1"/>
    </source>
</evidence>
<feature type="region of interest" description="Disordered" evidence="1">
    <location>
        <begin position="1"/>
        <end position="24"/>
    </location>
</feature>
<feature type="compositionally biased region" description="Basic and acidic residues" evidence="1">
    <location>
        <begin position="1"/>
        <end position="12"/>
    </location>
</feature>
<sequence length="44" mass="5120">QGLFRNNERDSKDDSEDDSEDNSDNREFSFLFLGLEYSISLDLS</sequence>
<organism evidence="2 3">
    <name type="scientific">Gigaspora margarita</name>
    <dbReference type="NCBI Taxonomy" id="4874"/>
    <lineage>
        <taxon>Eukaryota</taxon>
        <taxon>Fungi</taxon>
        <taxon>Fungi incertae sedis</taxon>
        <taxon>Mucoromycota</taxon>
        <taxon>Glomeromycotina</taxon>
        <taxon>Glomeromycetes</taxon>
        <taxon>Diversisporales</taxon>
        <taxon>Gigasporaceae</taxon>
        <taxon>Gigaspora</taxon>
    </lineage>
</organism>
<feature type="compositionally biased region" description="Acidic residues" evidence="1">
    <location>
        <begin position="13"/>
        <end position="22"/>
    </location>
</feature>
<protein>
    <submittedName>
        <fullName evidence="2">29643_t:CDS:1</fullName>
    </submittedName>
</protein>
<dbReference type="Proteomes" id="UP000789901">
    <property type="component" value="Unassembled WGS sequence"/>
</dbReference>
<gene>
    <name evidence="2" type="ORF">GMARGA_LOCUS16061</name>
</gene>
<dbReference type="EMBL" id="CAJVQB010011452">
    <property type="protein sequence ID" value="CAG8747840.1"/>
    <property type="molecule type" value="Genomic_DNA"/>
</dbReference>
<proteinExistence type="predicted"/>
<feature type="non-terminal residue" evidence="2">
    <location>
        <position position="1"/>
    </location>
</feature>
<name>A0ABN7V9R6_GIGMA</name>
<reference evidence="2 3" key="1">
    <citation type="submission" date="2021-06" db="EMBL/GenBank/DDBJ databases">
        <authorList>
            <person name="Kallberg Y."/>
            <person name="Tangrot J."/>
            <person name="Rosling A."/>
        </authorList>
    </citation>
    <scope>NUCLEOTIDE SEQUENCE [LARGE SCALE GENOMIC DNA]</scope>
    <source>
        <strain evidence="2 3">120-4 pot B 10/14</strain>
    </source>
</reference>